<dbReference type="InterPro" id="IPR018060">
    <property type="entry name" value="HTH_AraC"/>
</dbReference>
<keyword evidence="2" id="KW-0238">DNA-binding</keyword>
<evidence type="ECO:0000259" key="4">
    <source>
        <dbReference type="PROSITE" id="PS01124"/>
    </source>
</evidence>
<dbReference type="PANTHER" id="PTHR43280:SF2">
    <property type="entry name" value="HTH-TYPE TRANSCRIPTIONAL REGULATOR EXSA"/>
    <property type="match status" value="1"/>
</dbReference>
<dbReference type="SMART" id="SM00342">
    <property type="entry name" value="HTH_ARAC"/>
    <property type="match status" value="1"/>
</dbReference>
<evidence type="ECO:0000313" key="6">
    <source>
        <dbReference type="Proteomes" id="UP000263900"/>
    </source>
</evidence>
<keyword evidence="1" id="KW-0805">Transcription regulation</keyword>
<dbReference type="InterPro" id="IPR009057">
    <property type="entry name" value="Homeodomain-like_sf"/>
</dbReference>
<dbReference type="RefSeq" id="WP_119049105.1">
    <property type="nucleotide sequence ID" value="NZ_CP032157.1"/>
</dbReference>
<dbReference type="OrthoDB" id="323290at2"/>
<dbReference type="AlphaFoldDB" id="A0A3B7MI59"/>
<protein>
    <submittedName>
        <fullName evidence="5">AraC family transcriptional regulator</fullName>
    </submittedName>
</protein>
<dbReference type="Pfam" id="PF12833">
    <property type="entry name" value="HTH_18"/>
    <property type="match status" value="1"/>
</dbReference>
<evidence type="ECO:0000313" key="5">
    <source>
        <dbReference type="EMBL" id="AXY73267.1"/>
    </source>
</evidence>
<dbReference type="Proteomes" id="UP000263900">
    <property type="component" value="Chromosome"/>
</dbReference>
<dbReference type="PROSITE" id="PS01124">
    <property type="entry name" value="HTH_ARAC_FAMILY_2"/>
    <property type="match status" value="1"/>
</dbReference>
<gene>
    <name evidence="5" type="ORF">D3H65_04425</name>
</gene>
<dbReference type="GO" id="GO:0003700">
    <property type="term" value="F:DNA-binding transcription factor activity"/>
    <property type="evidence" value="ECO:0007669"/>
    <property type="project" value="InterPro"/>
</dbReference>
<dbReference type="GO" id="GO:0043565">
    <property type="term" value="F:sequence-specific DNA binding"/>
    <property type="evidence" value="ECO:0007669"/>
    <property type="project" value="InterPro"/>
</dbReference>
<dbReference type="PANTHER" id="PTHR43280">
    <property type="entry name" value="ARAC-FAMILY TRANSCRIPTIONAL REGULATOR"/>
    <property type="match status" value="1"/>
</dbReference>
<evidence type="ECO:0000256" key="2">
    <source>
        <dbReference type="ARBA" id="ARBA00023125"/>
    </source>
</evidence>
<dbReference type="KEGG" id="pseg:D3H65_04425"/>
<organism evidence="5 6">
    <name type="scientific">Paraflavitalea soli</name>
    <dbReference type="NCBI Taxonomy" id="2315862"/>
    <lineage>
        <taxon>Bacteria</taxon>
        <taxon>Pseudomonadati</taxon>
        <taxon>Bacteroidota</taxon>
        <taxon>Chitinophagia</taxon>
        <taxon>Chitinophagales</taxon>
        <taxon>Chitinophagaceae</taxon>
        <taxon>Paraflavitalea</taxon>
    </lineage>
</organism>
<keyword evidence="3" id="KW-0804">Transcription</keyword>
<reference evidence="5 6" key="1">
    <citation type="submission" date="2018-09" db="EMBL/GenBank/DDBJ databases">
        <title>Genome sequencing of strain 6GH32-13.</title>
        <authorList>
            <person name="Weon H.-Y."/>
            <person name="Heo J."/>
            <person name="Kwon S.-W."/>
        </authorList>
    </citation>
    <scope>NUCLEOTIDE SEQUENCE [LARGE SCALE GENOMIC DNA]</scope>
    <source>
        <strain evidence="5 6">5GH32-13</strain>
    </source>
</reference>
<keyword evidence="6" id="KW-1185">Reference proteome</keyword>
<evidence type="ECO:0000256" key="1">
    <source>
        <dbReference type="ARBA" id="ARBA00023015"/>
    </source>
</evidence>
<evidence type="ECO:0000256" key="3">
    <source>
        <dbReference type="ARBA" id="ARBA00023163"/>
    </source>
</evidence>
<dbReference type="Gene3D" id="1.10.10.60">
    <property type="entry name" value="Homeodomain-like"/>
    <property type="match status" value="1"/>
</dbReference>
<dbReference type="SUPFAM" id="SSF46689">
    <property type="entry name" value="Homeodomain-like"/>
    <property type="match status" value="1"/>
</dbReference>
<accession>A0A3B7MI59</accession>
<sequence length="119" mass="13709">MNYQVFNLPEILQPFVKYFWVLDAVTGDAISTLRAFPDKPSGLTYSGKLTAIGISPKLFARISRFQESLYQLRAGKYDKLSDVAYENEYFDQSYFIRVFKEFTGFSPVQFKKNLQSSSS</sequence>
<name>A0A3B7MI59_9BACT</name>
<feature type="domain" description="HTH araC/xylS-type" evidence="4">
    <location>
        <begin position="53"/>
        <end position="113"/>
    </location>
</feature>
<dbReference type="EMBL" id="CP032157">
    <property type="protein sequence ID" value="AXY73267.1"/>
    <property type="molecule type" value="Genomic_DNA"/>
</dbReference>
<proteinExistence type="predicted"/>